<protein>
    <submittedName>
        <fullName evidence="1">Uncharacterized protein</fullName>
    </submittedName>
</protein>
<evidence type="ECO:0000313" key="1">
    <source>
        <dbReference type="EMBL" id="KIM77819.1"/>
    </source>
</evidence>
<dbReference type="EMBL" id="KN833021">
    <property type="protein sequence ID" value="KIM77819.1"/>
    <property type="molecule type" value="Genomic_DNA"/>
</dbReference>
<dbReference type="Proteomes" id="UP000054166">
    <property type="component" value="Unassembled WGS sequence"/>
</dbReference>
<accession>A0A0C3FDH4</accession>
<gene>
    <name evidence="1" type="ORF">PILCRDRAFT_610358</name>
</gene>
<name>A0A0C3FDH4_PILCF</name>
<reference evidence="2" key="2">
    <citation type="submission" date="2015-01" db="EMBL/GenBank/DDBJ databases">
        <title>Evolutionary Origins and Diversification of the Mycorrhizal Mutualists.</title>
        <authorList>
            <consortium name="DOE Joint Genome Institute"/>
            <consortium name="Mycorrhizal Genomics Consortium"/>
            <person name="Kohler A."/>
            <person name="Kuo A."/>
            <person name="Nagy L.G."/>
            <person name="Floudas D."/>
            <person name="Copeland A."/>
            <person name="Barry K.W."/>
            <person name="Cichocki N."/>
            <person name="Veneault-Fourrey C."/>
            <person name="LaButti K."/>
            <person name="Lindquist E.A."/>
            <person name="Lipzen A."/>
            <person name="Lundell T."/>
            <person name="Morin E."/>
            <person name="Murat C."/>
            <person name="Riley R."/>
            <person name="Ohm R."/>
            <person name="Sun H."/>
            <person name="Tunlid A."/>
            <person name="Henrissat B."/>
            <person name="Grigoriev I.V."/>
            <person name="Hibbett D.S."/>
            <person name="Martin F."/>
        </authorList>
    </citation>
    <scope>NUCLEOTIDE SEQUENCE [LARGE SCALE GENOMIC DNA]</scope>
    <source>
        <strain evidence="2">F 1598</strain>
    </source>
</reference>
<reference evidence="1 2" key="1">
    <citation type="submission" date="2014-04" db="EMBL/GenBank/DDBJ databases">
        <authorList>
            <consortium name="DOE Joint Genome Institute"/>
            <person name="Kuo A."/>
            <person name="Tarkka M."/>
            <person name="Buscot F."/>
            <person name="Kohler A."/>
            <person name="Nagy L.G."/>
            <person name="Floudas D."/>
            <person name="Copeland A."/>
            <person name="Barry K.W."/>
            <person name="Cichocki N."/>
            <person name="Veneault-Fourrey C."/>
            <person name="LaButti K."/>
            <person name="Lindquist E.A."/>
            <person name="Lipzen A."/>
            <person name="Lundell T."/>
            <person name="Morin E."/>
            <person name="Murat C."/>
            <person name="Sun H."/>
            <person name="Tunlid A."/>
            <person name="Henrissat B."/>
            <person name="Grigoriev I.V."/>
            <person name="Hibbett D.S."/>
            <person name="Martin F."/>
            <person name="Nordberg H.P."/>
            <person name="Cantor M.N."/>
            <person name="Hua S.X."/>
        </authorList>
    </citation>
    <scope>NUCLEOTIDE SEQUENCE [LARGE SCALE GENOMIC DNA]</scope>
    <source>
        <strain evidence="1 2">F 1598</strain>
    </source>
</reference>
<evidence type="ECO:0000313" key="2">
    <source>
        <dbReference type="Proteomes" id="UP000054166"/>
    </source>
</evidence>
<dbReference type="AlphaFoldDB" id="A0A0C3FDH4"/>
<sequence>MCVAASIRLPVVKCTEAGRLVCTKSGSSHSYAKASLAVFPAFPPLSVMRKEVQWGLQCQVSWHDLYRRAQKMS</sequence>
<organism evidence="1 2">
    <name type="scientific">Piloderma croceum (strain F 1598)</name>
    <dbReference type="NCBI Taxonomy" id="765440"/>
    <lineage>
        <taxon>Eukaryota</taxon>
        <taxon>Fungi</taxon>
        <taxon>Dikarya</taxon>
        <taxon>Basidiomycota</taxon>
        <taxon>Agaricomycotina</taxon>
        <taxon>Agaricomycetes</taxon>
        <taxon>Agaricomycetidae</taxon>
        <taxon>Atheliales</taxon>
        <taxon>Atheliaceae</taxon>
        <taxon>Piloderma</taxon>
    </lineage>
</organism>
<dbReference type="InParanoid" id="A0A0C3FDH4"/>
<dbReference type="HOGENOM" id="CLU_2705724_0_0_1"/>
<proteinExistence type="predicted"/>
<keyword evidence="2" id="KW-1185">Reference proteome</keyword>